<keyword evidence="1" id="KW-1133">Transmembrane helix</keyword>
<reference evidence="3" key="1">
    <citation type="submission" date="2022-07" db="EMBL/GenBank/DDBJ databases">
        <title>Genome Sequence of Physisporinus lineatus.</title>
        <authorList>
            <person name="Buettner E."/>
        </authorList>
    </citation>
    <scope>NUCLEOTIDE SEQUENCE</scope>
    <source>
        <strain evidence="3">VT162</strain>
    </source>
</reference>
<feature type="transmembrane region" description="Helical" evidence="1">
    <location>
        <begin position="123"/>
        <end position="142"/>
    </location>
</feature>
<evidence type="ECO:0000313" key="3">
    <source>
        <dbReference type="EMBL" id="KAJ3475689.1"/>
    </source>
</evidence>
<dbReference type="Proteomes" id="UP001212997">
    <property type="component" value="Unassembled WGS sequence"/>
</dbReference>
<dbReference type="InterPro" id="IPR045338">
    <property type="entry name" value="DUF6535"/>
</dbReference>
<keyword evidence="4" id="KW-1185">Reference proteome</keyword>
<accession>A0AAD5USS1</accession>
<protein>
    <recommendedName>
        <fullName evidence="2">DUF6535 domain-containing protein</fullName>
    </recommendedName>
</protein>
<name>A0AAD5USS1_9APHY</name>
<feature type="domain" description="DUF6535" evidence="2">
    <location>
        <begin position="57"/>
        <end position="237"/>
    </location>
</feature>
<dbReference type="AlphaFoldDB" id="A0AAD5USS1"/>
<proteinExistence type="predicted"/>
<feature type="transmembrane region" description="Helical" evidence="1">
    <location>
        <begin position="154"/>
        <end position="177"/>
    </location>
</feature>
<dbReference type="Pfam" id="PF20153">
    <property type="entry name" value="DUF6535"/>
    <property type="match status" value="1"/>
</dbReference>
<feature type="transmembrane region" description="Helical" evidence="1">
    <location>
        <begin position="214"/>
        <end position="236"/>
    </location>
</feature>
<feature type="transmembrane region" description="Helical" evidence="1">
    <location>
        <begin position="248"/>
        <end position="268"/>
    </location>
</feature>
<feature type="transmembrane region" description="Helical" evidence="1">
    <location>
        <begin position="82"/>
        <end position="103"/>
    </location>
</feature>
<gene>
    <name evidence="3" type="ORF">NLI96_g11670</name>
</gene>
<keyword evidence="1" id="KW-0472">Membrane</keyword>
<sequence length="743" mass="85436">MASTSPDGYRRRTVLYAECPGGRSAQQIRLDQLKRELVDKCAKIDEEYPEVAHKDGWSALHEMLKIRDEKDIKKHFENIDTLLVFAGLYSAILTAFLVEAYKLLQPDSSDDSKQILLEISRQLGSFTVTSGLVNATYVPSSLPTGPFTPKQSSVWLNGLWFVALILSLTTASLGLLVKQWLRECDDNPAITPEEHRRIRVFRMRGLRKYKVHEMATFLPLLLQISLILFFSGLVLFTRTVHATIGRVIMGLVVAWGAFLVITTILPWFSASCPYKTPFLKSITLQFNRLLNYLNKSLKSFARIIHFDWLFRTLPSEFDSETGISKDSSWDVEVLLDASETSENANVWETIMQCVDLQRPSESFANLCSVILRASGDPCSKSSTSVNLVGRAWIRLPFENKALFVKSLATYIRSRLIQAFEQKEESQLDDDIGRLLFILNVSSNQLKWRSSSHSSRMSRSLVRMSSALMEGLFSAPFTRESLVKYASKLLGSGVDTLKEWEYFDKSSEYRATTLRSLRFSRHCLAMSAFIGASEQVFDPSNTLNKKYEVFRRTLSILFCAGRSTEECWPVLKNEFRHLSGLIARKVDALQIPSGWQNPSGWQHPLDTFRWQCVLDMAMRLHKRTPGIIDKTLFEALNTFSVKMFDLYVEHREDENGKLAKYIRKEAERESLTLDEVLGRYVEVEVRGYGEYTEYEDKWDYWRLRVDCEHRMEFILNYEKSHPAFELLLPGYGNEIRIMIGELKF</sequence>
<dbReference type="EMBL" id="JANAWD010000815">
    <property type="protein sequence ID" value="KAJ3475689.1"/>
    <property type="molecule type" value="Genomic_DNA"/>
</dbReference>
<organism evidence="3 4">
    <name type="scientific">Meripilus lineatus</name>
    <dbReference type="NCBI Taxonomy" id="2056292"/>
    <lineage>
        <taxon>Eukaryota</taxon>
        <taxon>Fungi</taxon>
        <taxon>Dikarya</taxon>
        <taxon>Basidiomycota</taxon>
        <taxon>Agaricomycotina</taxon>
        <taxon>Agaricomycetes</taxon>
        <taxon>Polyporales</taxon>
        <taxon>Meripilaceae</taxon>
        <taxon>Meripilus</taxon>
    </lineage>
</organism>
<evidence type="ECO:0000256" key="1">
    <source>
        <dbReference type="SAM" id="Phobius"/>
    </source>
</evidence>
<evidence type="ECO:0000313" key="4">
    <source>
        <dbReference type="Proteomes" id="UP001212997"/>
    </source>
</evidence>
<keyword evidence="1" id="KW-0812">Transmembrane</keyword>
<comment type="caution">
    <text evidence="3">The sequence shown here is derived from an EMBL/GenBank/DDBJ whole genome shotgun (WGS) entry which is preliminary data.</text>
</comment>
<evidence type="ECO:0000259" key="2">
    <source>
        <dbReference type="Pfam" id="PF20153"/>
    </source>
</evidence>